<dbReference type="Proteomes" id="UP000242146">
    <property type="component" value="Unassembled WGS sequence"/>
</dbReference>
<sequence>MKLEQRLNELVIKAAQDFDSAASEERKVFTDDEGSLHNDFLDQILEQQKEQRQALWKELYDLEEQCHNAQMNKVLGPRMTQLQQKLLSTKFETQELEKEIIYQQTNVDELPFPPNDIVTEIQFRNRLANTNLQLRSLASFLIEELATKKQKLFAKRTTVSETKTIHTALTNRLNEIKEEGPVTIPAKIRQELNSVRQRYLRTMDFLIDFMDEHYPPHAVDGKDLRTMEHDDVCELKFILEDLMNRSVIDPSNPYIHLQPGTYWTPYIETLIKAGIAQRHPLEPDRLALVDFRLYTD</sequence>
<dbReference type="STRING" id="101127.A0A1X2GC40"/>
<dbReference type="PANTHER" id="PTHR14401:SF6">
    <property type="entry name" value="CENTROMERE PROTEIN K"/>
    <property type="match status" value="1"/>
</dbReference>
<gene>
    <name evidence="9" type="ORF">DM01DRAFT_1308140</name>
</gene>
<keyword evidence="6" id="KW-0539">Nucleus</keyword>
<dbReference type="PANTHER" id="PTHR14401">
    <property type="entry name" value="CENTROMERE PROTEIN K"/>
    <property type="match status" value="1"/>
</dbReference>
<comment type="subcellular location">
    <subcellularLocation>
        <location evidence="2">Chromosome</location>
        <location evidence="2">Centromere</location>
    </subcellularLocation>
    <subcellularLocation>
        <location evidence="1">Nucleus</location>
    </subcellularLocation>
</comment>
<evidence type="ECO:0000256" key="6">
    <source>
        <dbReference type="ARBA" id="ARBA00023242"/>
    </source>
</evidence>
<dbReference type="Pfam" id="PF11802">
    <property type="entry name" value="CENP-K"/>
    <property type="match status" value="1"/>
</dbReference>
<dbReference type="AlphaFoldDB" id="A0A1X2GC40"/>
<evidence type="ECO:0000313" key="10">
    <source>
        <dbReference type="Proteomes" id="UP000242146"/>
    </source>
</evidence>
<dbReference type="OrthoDB" id="9445768at2759"/>
<comment type="caution">
    <text evidence="9">The sequence shown here is derived from an EMBL/GenBank/DDBJ whole genome shotgun (WGS) entry which is preliminary data.</text>
</comment>
<protein>
    <recommendedName>
        <fullName evidence="11">Centromere protein K</fullName>
    </recommendedName>
</protein>
<keyword evidence="10" id="KW-1185">Reference proteome</keyword>
<dbReference type="GO" id="GO:0000070">
    <property type="term" value="P:mitotic sister chromatid segregation"/>
    <property type="evidence" value="ECO:0007669"/>
    <property type="project" value="TreeGrafter"/>
</dbReference>
<dbReference type="GO" id="GO:0000775">
    <property type="term" value="C:chromosome, centromeric region"/>
    <property type="evidence" value="ECO:0007669"/>
    <property type="project" value="UniProtKB-SubCell"/>
</dbReference>
<evidence type="ECO:0000256" key="3">
    <source>
        <dbReference type="ARBA" id="ARBA00005795"/>
    </source>
</evidence>
<feature type="coiled-coil region" evidence="8">
    <location>
        <begin position="45"/>
        <end position="99"/>
    </location>
</feature>
<dbReference type="GO" id="GO:0051382">
    <property type="term" value="P:kinetochore assembly"/>
    <property type="evidence" value="ECO:0007669"/>
    <property type="project" value="InterPro"/>
</dbReference>
<dbReference type="InterPro" id="IPR020993">
    <property type="entry name" value="Centromere_CenpK"/>
</dbReference>
<evidence type="ECO:0008006" key="11">
    <source>
        <dbReference type="Google" id="ProtNLM"/>
    </source>
</evidence>
<evidence type="ECO:0000256" key="4">
    <source>
        <dbReference type="ARBA" id="ARBA00022454"/>
    </source>
</evidence>
<evidence type="ECO:0000313" key="9">
    <source>
        <dbReference type="EMBL" id="ORX50440.1"/>
    </source>
</evidence>
<evidence type="ECO:0000256" key="5">
    <source>
        <dbReference type="ARBA" id="ARBA00023054"/>
    </source>
</evidence>
<evidence type="ECO:0000256" key="1">
    <source>
        <dbReference type="ARBA" id="ARBA00004123"/>
    </source>
</evidence>
<evidence type="ECO:0000256" key="2">
    <source>
        <dbReference type="ARBA" id="ARBA00004584"/>
    </source>
</evidence>
<proteinExistence type="inferred from homology"/>
<keyword evidence="4" id="KW-0158">Chromosome</keyword>
<comment type="similarity">
    <text evidence="3">Belongs to the CENP-K/MCM22 family.</text>
</comment>
<dbReference type="GO" id="GO:0005634">
    <property type="term" value="C:nucleus"/>
    <property type="evidence" value="ECO:0007669"/>
    <property type="project" value="UniProtKB-SubCell"/>
</dbReference>
<accession>A0A1X2GC40</accession>
<evidence type="ECO:0000256" key="7">
    <source>
        <dbReference type="ARBA" id="ARBA00023328"/>
    </source>
</evidence>
<evidence type="ECO:0000256" key="8">
    <source>
        <dbReference type="SAM" id="Coils"/>
    </source>
</evidence>
<keyword evidence="7" id="KW-0137">Centromere</keyword>
<organism evidence="9 10">
    <name type="scientific">Hesseltinella vesiculosa</name>
    <dbReference type="NCBI Taxonomy" id="101127"/>
    <lineage>
        <taxon>Eukaryota</taxon>
        <taxon>Fungi</taxon>
        <taxon>Fungi incertae sedis</taxon>
        <taxon>Mucoromycota</taxon>
        <taxon>Mucoromycotina</taxon>
        <taxon>Mucoromycetes</taxon>
        <taxon>Mucorales</taxon>
        <taxon>Cunninghamellaceae</taxon>
        <taxon>Hesseltinella</taxon>
    </lineage>
</organism>
<keyword evidence="5 8" id="KW-0175">Coiled coil</keyword>
<name>A0A1X2GC40_9FUNG</name>
<reference evidence="9 10" key="1">
    <citation type="submission" date="2016-07" db="EMBL/GenBank/DDBJ databases">
        <title>Pervasive Adenine N6-methylation of Active Genes in Fungi.</title>
        <authorList>
            <consortium name="DOE Joint Genome Institute"/>
            <person name="Mondo S.J."/>
            <person name="Dannebaum R.O."/>
            <person name="Kuo R.C."/>
            <person name="Labutti K."/>
            <person name="Haridas S."/>
            <person name="Kuo A."/>
            <person name="Salamov A."/>
            <person name="Ahrendt S.R."/>
            <person name="Lipzen A."/>
            <person name="Sullivan W."/>
            <person name="Andreopoulos W.B."/>
            <person name="Clum A."/>
            <person name="Lindquist E."/>
            <person name="Daum C."/>
            <person name="Ramamoorthy G.K."/>
            <person name="Gryganskyi A."/>
            <person name="Culley D."/>
            <person name="Magnuson J.K."/>
            <person name="James T.Y."/>
            <person name="O'Malley M.A."/>
            <person name="Stajich J.E."/>
            <person name="Spatafora J.W."/>
            <person name="Visel A."/>
            <person name="Grigoriev I.V."/>
        </authorList>
    </citation>
    <scope>NUCLEOTIDE SEQUENCE [LARGE SCALE GENOMIC DNA]</scope>
    <source>
        <strain evidence="9 10">NRRL 3301</strain>
    </source>
</reference>
<dbReference type="EMBL" id="MCGT01000023">
    <property type="protein sequence ID" value="ORX50440.1"/>
    <property type="molecule type" value="Genomic_DNA"/>
</dbReference>